<evidence type="ECO:0000313" key="3">
    <source>
        <dbReference type="Proteomes" id="UP001158598"/>
    </source>
</evidence>
<evidence type="ECO:0000313" key="2">
    <source>
        <dbReference type="EMBL" id="CAI8889782.1"/>
    </source>
</evidence>
<name>A0AA35UTE0_METCP</name>
<dbReference type="EMBL" id="OX458332">
    <property type="protein sequence ID" value="CAI8889782.1"/>
    <property type="molecule type" value="Genomic_DNA"/>
</dbReference>
<organism evidence="2 3">
    <name type="scientific">Methylococcus capsulatus</name>
    <dbReference type="NCBI Taxonomy" id="414"/>
    <lineage>
        <taxon>Bacteria</taxon>
        <taxon>Pseudomonadati</taxon>
        <taxon>Pseudomonadota</taxon>
        <taxon>Gammaproteobacteria</taxon>
        <taxon>Methylococcales</taxon>
        <taxon>Methylococcaceae</taxon>
        <taxon>Methylococcus</taxon>
    </lineage>
</organism>
<dbReference type="Proteomes" id="UP001158598">
    <property type="component" value="Chromosome"/>
</dbReference>
<protein>
    <submittedName>
        <fullName evidence="2">Uncharacterized protein</fullName>
    </submittedName>
</protein>
<dbReference type="AlphaFoldDB" id="A0AA35UTE0"/>
<evidence type="ECO:0000256" key="1">
    <source>
        <dbReference type="SAM" id="MobiDB-lite"/>
    </source>
</evidence>
<gene>
    <name evidence="2" type="ORF">MCNOR_3231</name>
</gene>
<reference evidence="2" key="1">
    <citation type="submission" date="2023-03" db="EMBL/GenBank/DDBJ databases">
        <authorList>
            <person name="Pearce D."/>
        </authorList>
    </citation>
    <scope>NUCLEOTIDE SEQUENCE</scope>
    <source>
        <strain evidence="2">Mc</strain>
    </source>
</reference>
<sequence length="24" mass="2434">MPRHGVSAEGPGSKSGEANGDMVY</sequence>
<accession>A0AA35UTE0</accession>
<feature type="region of interest" description="Disordered" evidence="1">
    <location>
        <begin position="1"/>
        <end position="24"/>
    </location>
</feature>
<proteinExistence type="predicted"/>